<feature type="domain" description="Flagellar basal body rod protein N-terminal" evidence="5">
    <location>
        <begin position="5"/>
        <end position="35"/>
    </location>
</feature>
<dbReference type="EMBL" id="JADBEL010000002">
    <property type="protein sequence ID" value="MBE1553457.1"/>
    <property type="molecule type" value="Genomic_DNA"/>
</dbReference>
<dbReference type="InterPro" id="IPR020013">
    <property type="entry name" value="Flagellar_FlgE/F/G"/>
</dbReference>
<name>A0A927RD88_9BACL</name>
<dbReference type="PANTHER" id="PTHR30435">
    <property type="entry name" value="FLAGELLAR PROTEIN"/>
    <property type="match status" value="1"/>
</dbReference>
<dbReference type="InterPro" id="IPR037925">
    <property type="entry name" value="FlgE/F/G-like"/>
</dbReference>
<dbReference type="Pfam" id="PF00460">
    <property type="entry name" value="Flg_bb_rod"/>
    <property type="match status" value="1"/>
</dbReference>
<dbReference type="RefSeq" id="WP_192597278.1">
    <property type="nucleotide sequence ID" value="NZ_JADBEL010000002.1"/>
</dbReference>
<dbReference type="GO" id="GO:0009425">
    <property type="term" value="C:bacterial-type flagellum basal body"/>
    <property type="evidence" value="ECO:0007669"/>
    <property type="project" value="UniProtKB-SubCell"/>
</dbReference>
<comment type="similarity">
    <text evidence="2 4">Belongs to the flagella basal body rod proteins family.</text>
</comment>
<dbReference type="SUPFAM" id="SSF117143">
    <property type="entry name" value="Flagellar hook protein flgE"/>
    <property type="match status" value="1"/>
</dbReference>
<dbReference type="GO" id="GO:0071978">
    <property type="term" value="P:bacterial-type flagellum-dependent swarming motility"/>
    <property type="evidence" value="ECO:0007669"/>
    <property type="project" value="TreeGrafter"/>
</dbReference>
<feature type="domain" description="Flagellar hook protein FlgE/F/G-like D1" evidence="7">
    <location>
        <begin position="96"/>
        <end position="222"/>
    </location>
</feature>
<dbReference type="NCBIfam" id="TIGR03506">
    <property type="entry name" value="FlgEFG_subfam"/>
    <property type="match status" value="2"/>
</dbReference>
<dbReference type="Pfam" id="PF22692">
    <property type="entry name" value="LlgE_F_G_D1"/>
    <property type="match status" value="1"/>
</dbReference>
<dbReference type="InterPro" id="IPR001444">
    <property type="entry name" value="Flag_bb_rod_N"/>
</dbReference>
<dbReference type="GO" id="GO:0005829">
    <property type="term" value="C:cytosol"/>
    <property type="evidence" value="ECO:0007669"/>
    <property type="project" value="TreeGrafter"/>
</dbReference>
<dbReference type="InterPro" id="IPR053967">
    <property type="entry name" value="LlgE_F_G-like_D1"/>
</dbReference>
<evidence type="ECO:0000313" key="8">
    <source>
        <dbReference type="EMBL" id="MBE1553457.1"/>
    </source>
</evidence>
<protein>
    <recommendedName>
        <fullName evidence="4">Flagellar hook protein FlgE</fullName>
    </recommendedName>
</protein>
<evidence type="ECO:0000256" key="4">
    <source>
        <dbReference type="RuleBase" id="RU362116"/>
    </source>
</evidence>
<comment type="subcellular location">
    <subcellularLocation>
        <location evidence="1 4">Bacterial flagellum basal body</location>
    </subcellularLocation>
</comment>
<dbReference type="PANTHER" id="PTHR30435:SF1">
    <property type="entry name" value="FLAGELLAR HOOK PROTEIN FLGE"/>
    <property type="match status" value="1"/>
</dbReference>
<keyword evidence="9" id="KW-1185">Reference proteome</keyword>
<keyword evidence="8" id="KW-0966">Cell projection</keyword>
<evidence type="ECO:0000259" key="7">
    <source>
        <dbReference type="Pfam" id="PF22692"/>
    </source>
</evidence>
<dbReference type="InterPro" id="IPR010930">
    <property type="entry name" value="Flg_bb/hook_C_dom"/>
</dbReference>
<accession>A0A927RD88</accession>
<dbReference type="Proteomes" id="UP000658225">
    <property type="component" value="Unassembled WGS sequence"/>
</dbReference>
<evidence type="ECO:0000256" key="3">
    <source>
        <dbReference type="ARBA" id="ARBA00023143"/>
    </source>
</evidence>
<keyword evidence="3 4" id="KW-0975">Bacterial flagellum</keyword>
<keyword evidence="8" id="KW-0282">Flagellum</keyword>
<keyword evidence="8" id="KW-0969">Cilium</keyword>
<comment type="function">
    <text evidence="4">A flexible structure which links the flagellar filament to the drive apparatus in the basal body.</text>
</comment>
<comment type="caution">
    <text evidence="8">The sequence shown here is derived from an EMBL/GenBank/DDBJ whole genome shotgun (WGS) entry which is preliminary data.</text>
</comment>
<reference evidence="8" key="1">
    <citation type="submission" date="2020-10" db="EMBL/GenBank/DDBJ databases">
        <title>Genomic Encyclopedia of Type Strains, Phase IV (KMG-IV): sequencing the most valuable type-strain genomes for metagenomic binning, comparative biology and taxonomic classification.</title>
        <authorList>
            <person name="Goeker M."/>
        </authorList>
    </citation>
    <scope>NUCLEOTIDE SEQUENCE</scope>
    <source>
        <strain evidence="8">DSM 13886</strain>
    </source>
</reference>
<evidence type="ECO:0000259" key="6">
    <source>
        <dbReference type="Pfam" id="PF06429"/>
    </source>
</evidence>
<dbReference type="GO" id="GO:0009424">
    <property type="term" value="C:bacterial-type flagellum hook"/>
    <property type="evidence" value="ECO:0007669"/>
    <property type="project" value="TreeGrafter"/>
</dbReference>
<feature type="domain" description="Flagellar basal-body/hook protein C-terminal" evidence="6">
    <location>
        <begin position="279"/>
        <end position="323"/>
    </location>
</feature>
<sequence length="325" mass="34161">MLRSMYSGISGLRNFQTKLDVIGNNISNVNTHGFKKGRTIFKDVISQTIGGASAGNVTRGGVNPKQIGLGSQVAAIDTIHAGGSSQLTNNTLDLLITGDGFFQVADGKGTAAAGITEFTKPMYTRAGNFALDDKGYLVNADGKFLVGYSASWNGDLTTVGASYPLATAVTADAITGNLDNAIANGFLPDLAPVAGVTTGKYAPMRIPTNAESMSIGQDGTVSFVDSDGKLRWAGQLVLAKFPNPGGLDKVGGNYFRDSANSGVPLNQVATREGMGKIESGYLEMSNVDLAEEFTEMIIAQRGFQANTRIITTSDEILQELVNLKR</sequence>
<evidence type="ECO:0000256" key="2">
    <source>
        <dbReference type="ARBA" id="ARBA00009677"/>
    </source>
</evidence>
<dbReference type="Pfam" id="PF06429">
    <property type="entry name" value="Flg_bbr_C"/>
    <property type="match status" value="1"/>
</dbReference>
<organism evidence="8 9">
    <name type="scientific">Sporosarcina limicola</name>
    <dbReference type="NCBI Taxonomy" id="34101"/>
    <lineage>
        <taxon>Bacteria</taxon>
        <taxon>Bacillati</taxon>
        <taxon>Bacillota</taxon>
        <taxon>Bacilli</taxon>
        <taxon>Bacillales</taxon>
        <taxon>Caryophanaceae</taxon>
        <taxon>Sporosarcina</taxon>
    </lineage>
</organism>
<gene>
    <name evidence="8" type="ORF">H4683_000531</name>
</gene>
<evidence type="ECO:0000259" key="5">
    <source>
        <dbReference type="Pfam" id="PF00460"/>
    </source>
</evidence>
<proteinExistence type="inferred from homology"/>
<dbReference type="AlphaFoldDB" id="A0A927RD88"/>
<evidence type="ECO:0000256" key="1">
    <source>
        <dbReference type="ARBA" id="ARBA00004117"/>
    </source>
</evidence>
<dbReference type="NCBIfam" id="NF009278">
    <property type="entry name" value="PRK12636.1"/>
    <property type="match status" value="1"/>
</dbReference>
<evidence type="ECO:0000313" key="9">
    <source>
        <dbReference type="Proteomes" id="UP000658225"/>
    </source>
</evidence>